<accession>A0A0E0SM51</accession>
<name>A0A098E1M7_GIBZE</name>
<reference evidence="2" key="2">
    <citation type="journal article" date="2010" name="Nature">
        <title>Comparative genomics reveals mobile pathogenicity chromosomes in Fusarium.</title>
        <authorList>
            <person name="Ma L.J."/>
            <person name="van der Does H.C."/>
            <person name="Borkovich K.A."/>
            <person name="Coleman J.J."/>
            <person name="Daboussi M.J."/>
            <person name="Di Pietro A."/>
            <person name="Dufresne M."/>
            <person name="Freitag M."/>
            <person name="Grabherr M."/>
            <person name="Henrissat B."/>
            <person name="Houterman P.M."/>
            <person name="Kang S."/>
            <person name="Shim W.B."/>
            <person name="Woloshuk C."/>
            <person name="Xie X."/>
            <person name="Xu J.R."/>
            <person name="Antoniw J."/>
            <person name="Baker S.E."/>
            <person name="Bluhm B.H."/>
            <person name="Breakspear A."/>
            <person name="Brown D.W."/>
            <person name="Butchko R.A."/>
            <person name="Chapman S."/>
            <person name="Coulson R."/>
            <person name="Coutinho P.M."/>
            <person name="Danchin E.G."/>
            <person name="Diener A."/>
            <person name="Gale L.R."/>
            <person name="Gardiner D.M."/>
            <person name="Goff S."/>
            <person name="Hammond-Kosack K.E."/>
            <person name="Hilburn K."/>
            <person name="Hua-Van A."/>
            <person name="Jonkers W."/>
            <person name="Kazan K."/>
            <person name="Kodira C.D."/>
            <person name="Koehrsen M."/>
            <person name="Kumar L."/>
            <person name="Lee Y.H."/>
            <person name="Li L."/>
            <person name="Manners J.M."/>
            <person name="Miranda-Saavedra D."/>
            <person name="Mukherjee M."/>
            <person name="Park G."/>
            <person name="Park J."/>
            <person name="Park S.Y."/>
            <person name="Proctor R.H."/>
            <person name="Regev A."/>
            <person name="Ruiz-Roldan M.C."/>
            <person name="Sain D."/>
            <person name="Sakthikumar S."/>
            <person name="Sykes S."/>
            <person name="Schwartz D.C."/>
            <person name="Turgeon B.G."/>
            <person name="Wapinski I."/>
            <person name="Yoder O."/>
            <person name="Young S."/>
            <person name="Zeng Q."/>
            <person name="Zhou S."/>
            <person name="Galagan J."/>
            <person name="Cuomo C.A."/>
            <person name="Kistler H.C."/>
            <person name="Rep M."/>
        </authorList>
    </citation>
    <scope>GENOME REANNOTATION</scope>
    <source>
        <strain evidence="2">PH-1 / ATCC MYA-4620 / FGSC 9075 / NRRL 31084</strain>
    </source>
</reference>
<reference evidence="2" key="3">
    <citation type="submission" date="2017-01" db="UniProtKB">
        <authorList>
            <consortium name="EnsemblFungi"/>
        </authorList>
    </citation>
    <scope>IDENTIFICATION</scope>
    <source>
        <strain evidence="2">PH-1 / ATCC MYA-4620 / FGSC 9075 / NRRL 31084</strain>
    </source>
</reference>
<dbReference type="EnsemblFungi" id="CEF87514">
    <property type="protein sequence ID" value="CEF87514"/>
    <property type="gene ID" value="FGRRES_12633_4_M"/>
</dbReference>
<reference evidence="2" key="1">
    <citation type="journal article" date="2007" name="Science">
        <title>The Fusarium graminearum genome reveals a link between localized polymorphism and pathogen specialization.</title>
        <authorList>
            <person name="Cuomo C.A."/>
            <person name="Gueldener U."/>
            <person name="Xu J.-R."/>
            <person name="Trail F."/>
            <person name="Turgeon B.G."/>
            <person name="Di Pietro A."/>
            <person name="Walton J.D."/>
            <person name="Ma L.-J."/>
            <person name="Baker S.E."/>
            <person name="Rep M."/>
            <person name="Adam G."/>
            <person name="Antoniw J."/>
            <person name="Baldwin T."/>
            <person name="Calvo S.E."/>
            <person name="Chang Y.-L."/>
            <person name="DeCaprio D."/>
            <person name="Gale L.R."/>
            <person name="Gnerre S."/>
            <person name="Goswami R.S."/>
            <person name="Hammond-Kosack K."/>
            <person name="Harris L.J."/>
            <person name="Hilburn K."/>
            <person name="Kennell J.C."/>
            <person name="Kroken S."/>
            <person name="Magnuson J.K."/>
            <person name="Mannhaupt G."/>
            <person name="Mauceli E.W."/>
            <person name="Mewes H.-W."/>
            <person name="Mitterbauer R."/>
            <person name="Muehlbauer G."/>
            <person name="Muensterkoetter M."/>
            <person name="Nelson D."/>
            <person name="O'Donnell K."/>
            <person name="Ouellet T."/>
            <person name="Qi W."/>
            <person name="Quesneville H."/>
            <person name="Roncero M.I.G."/>
            <person name="Seong K.-Y."/>
            <person name="Tetko I.V."/>
            <person name="Urban M."/>
            <person name="Waalwijk C."/>
            <person name="Ward T.J."/>
            <person name="Yao J."/>
            <person name="Birren B.W."/>
            <person name="Kistler H.C."/>
        </authorList>
    </citation>
    <scope>NUCLEOTIDE SEQUENCE [LARGE SCALE GENOMIC DNA]</scope>
    <source>
        <strain evidence="2">PH-1 / ATCC MYA-4620 / FGSC 9075 / NRRL 31084</strain>
    </source>
</reference>
<organism evidence="2">
    <name type="scientific">Gibberella zeae (strain ATCC MYA-4620 / CBS 123657 / FGSC 9075 / NRRL 31084 / PH-1)</name>
    <name type="common">Wheat head blight fungus</name>
    <name type="synonym">Fusarium graminearum</name>
    <dbReference type="NCBI Taxonomy" id="229533"/>
    <lineage>
        <taxon>Eukaryota</taxon>
        <taxon>Fungi</taxon>
        <taxon>Dikarya</taxon>
        <taxon>Ascomycota</taxon>
        <taxon>Pezizomycotina</taxon>
        <taxon>Sordariomycetes</taxon>
        <taxon>Hypocreomycetidae</taxon>
        <taxon>Hypocreales</taxon>
        <taxon>Nectriaceae</taxon>
        <taxon>Fusarium</taxon>
    </lineage>
</organism>
<keyword evidence="1" id="KW-0472">Membrane</keyword>
<sequence length="636" mass="71062">MISWTLSHTQILLRTEDKMSTTSSVSSTAAASTNASKGLNDGEVAGVAIGCLIAGLIIGTIIGWLIFRSKGQQRYARQRRRSEDRGRLVDHPREANAVPLGISGDPMKLENIILQPTPDQDILSGLRRLEDIIRQHVETVYHLKPVDVEEKALACALADAGYSSSRSGIDIETVAGWCNEIDTRCGALRHVLSNILFSAIDWNNPGPLTLLPESAVAFMSSVRRNEKHRDNVNVMSFAWTRWRTLSALFMHPAPHERTPLDLSEPDIRDQAEALAKALDPVLHYFVAPDDESQHQQGDHLRLMIIETAKLGYTLFSHTSDWKFLYKDRSAKRRPVPWEINGTPRSTNFDLQAFSGVRHTMALNIGLCLSQSLGSSKIIVFHTHLVAADDCNLTKMTEYLGPVGSLTNVTYHVIKLLIKCKQASDEVRRSLELVRTCDRDLQHLISLREEHLDILERKPIELVRVNSIIEDAHNGLLEVGRIVEKCRPEAQKKGLPFCRRGLWVMFDAEEFNSQVPVVNSHHQSVLTEIQFLRLIGIHAPPPIQINKIEAEPNIVQKRRIDIGNVNLLGSLIGVRSVTTSPIPQPQANTADCLPYPSDSDLMPPLPPSYSDASFVATSSTKHINILDIQERWSPYSP</sequence>
<gene>
    <name evidence="2" type="primary">FG04844.1</name>
</gene>
<accession>A0A098E1M7</accession>
<dbReference type="AlphaFoldDB" id="A0A098E1M7"/>
<keyword evidence="1" id="KW-1133">Transmembrane helix</keyword>
<evidence type="ECO:0000313" key="2">
    <source>
        <dbReference type="EnsemblFungi" id="CEF87514"/>
    </source>
</evidence>
<evidence type="ECO:0000256" key="1">
    <source>
        <dbReference type="SAM" id="Phobius"/>
    </source>
</evidence>
<dbReference type="EMBL" id="HG970334">
    <property type="status" value="NOT_ANNOTATED_CDS"/>
    <property type="molecule type" value="Genomic_DNA"/>
</dbReference>
<proteinExistence type="predicted"/>
<feature type="transmembrane region" description="Helical" evidence="1">
    <location>
        <begin position="44"/>
        <end position="67"/>
    </location>
</feature>
<keyword evidence="1" id="KW-0812">Transmembrane</keyword>
<protein>
    <submittedName>
        <fullName evidence="2">Uncharacterized protein</fullName>
    </submittedName>
</protein>